<evidence type="ECO:0000313" key="1">
    <source>
        <dbReference type="EMBL" id="KAF4638235.1"/>
    </source>
</evidence>
<accession>A0A7J6JSY2</accession>
<proteinExistence type="predicted"/>
<keyword evidence="2" id="KW-1185">Reference proteome</keyword>
<reference evidence="1 2" key="1">
    <citation type="submission" date="2020-03" db="EMBL/GenBank/DDBJ databases">
        <title>Genome sequence of Toxoplasma gondii RH-88 strain.</title>
        <authorList>
            <person name="Lorenzi H.A."/>
            <person name="Venepally P."/>
            <person name="Rozenberg A."/>
            <person name="Sibley D."/>
        </authorList>
    </citation>
    <scope>NUCLEOTIDE SEQUENCE [LARGE SCALE GENOMIC DNA]</scope>
    <source>
        <strain evidence="1 2">RH-88</strain>
    </source>
</reference>
<dbReference type="InterPro" id="IPR052603">
    <property type="entry name" value="EFCB6"/>
</dbReference>
<dbReference type="InterPro" id="IPR011992">
    <property type="entry name" value="EF-hand-dom_pair"/>
</dbReference>
<dbReference type="Gene3D" id="1.10.238.10">
    <property type="entry name" value="EF-hand"/>
    <property type="match status" value="2"/>
</dbReference>
<dbReference type="VEuPathDB" id="ToxoDB:TGME49_500139"/>
<gene>
    <name evidence="1" type="ORF">TGRH88_058430</name>
</gene>
<organism evidence="1 2">
    <name type="scientific">Toxoplasma gondii</name>
    <dbReference type="NCBI Taxonomy" id="5811"/>
    <lineage>
        <taxon>Eukaryota</taxon>
        <taxon>Sar</taxon>
        <taxon>Alveolata</taxon>
        <taxon>Apicomplexa</taxon>
        <taxon>Conoidasida</taxon>
        <taxon>Coccidia</taxon>
        <taxon>Eucoccidiorida</taxon>
        <taxon>Eimeriorina</taxon>
        <taxon>Sarcocystidae</taxon>
        <taxon>Toxoplasma</taxon>
    </lineage>
</organism>
<dbReference type="AlphaFoldDB" id="A0A7J6JSY2"/>
<dbReference type="Proteomes" id="UP000557509">
    <property type="component" value="Unassembled WGS sequence"/>
</dbReference>
<dbReference type="PANTHER" id="PTHR20875">
    <property type="entry name" value="EF-HAND CALCIUM-BINDING DOMAIN-CONTAINING PROTEIN 6-RELATED"/>
    <property type="match status" value="1"/>
</dbReference>
<protein>
    <recommendedName>
        <fullName evidence="3">EF hand protein</fullName>
    </recommendedName>
</protein>
<dbReference type="SUPFAM" id="SSF47473">
    <property type="entry name" value="EF-hand"/>
    <property type="match status" value="2"/>
</dbReference>
<comment type="caution">
    <text evidence="1">The sequence shown here is derived from an EMBL/GenBank/DDBJ whole genome shotgun (WGS) entry which is preliminary data.</text>
</comment>
<name>A0A7J6JSY2_TOXGO</name>
<evidence type="ECO:0000313" key="2">
    <source>
        <dbReference type="Proteomes" id="UP000557509"/>
    </source>
</evidence>
<evidence type="ECO:0008006" key="3">
    <source>
        <dbReference type="Google" id="ProtNLM"/>
    </source>
</evidence>
<dbReference type="EMBL" id="JAAUHK010000197">
    <property type="protein sequence ID" value="KAF4638235.1"/>
    <property type="molecule type" value="Genomic_DNA"/>
</dbReference>
<sequence length="499" mass="57738">MATNDSYPPNVEAIEQRIKSIIFPRRIRIQEFIQRFDLLHHRVVGQQQFVRALNQCGVSLDHDEAKVLFHKYADEKTGGVRYYEFCDNINTVFRITQAEKNPLLEPPPPGCNMVATVDNVLDFPPAGACLPPRFTPRVLPVEKRVQIDDIIRRLALLSRARGIVFKYCYQDFDKLRSGYVSSAIFRRQFPFEAAEGKFTEEEIALLAEYFSREDADVNYNFIHNMIADKATELYLPFATSSYAPRSSNRRWSHEDMEPERKIQAAVVLKQLQMKENFKDVDHLRKGHCTRTQARAILDSKLNIHISDDDWDYLVAKYSRADGMFNYEALCDQIDRAFTMADLEKHPLARVNMPGKEIVEPAKRNRIQLLPEEEAQIDRLEQVIRTNIAKTRKAVKPTFQDFDKQRTMHVTKSQLSRIMSMLGLPLSEKDLTLLCLRYCDKGNEKEFNYLDFVLSVDLQGDPPPEDRTITDTIGSIYFTKKGEVVPLEETTALKKSLFPR</sequence>
<dbReference type="PANTHER" id="PTHR20875:SF0">
    <property type="entry name" value="GH12158P"/>
    <property type="match status" value="1"/>
</dbReference>